<dbReference type="PANTHER" id="PTHR43711">
    <property type="entry name" value="TWO-COMPONENT HISTIDINE KINASE"/>
    <property type="match status" value="1"/>
</dbReference>
<dbReference type="InterPro" id="IPR003018">
    <property type="entry name" value="GAF"/>
</dbReference>
<evidence type="ECO:0000256" key="3">
    <source>
        <dbReference type="ARBA" id="ARBA00022553"/>
    </source>
</evidence>
<dbReference type="EMBL" id="CP159837">
    <property type="protein sequence ID" value="XCM36613.1"/>
    <property type="molecule type" value="Genomic_DNA"/>
</dbReference>
<dbReference type="PANTHER" id="PTHR43711:SF26">
    <property type="entry name" value="SENSOR HISTIDINE KINASE RCSC"/>
    <property type="match status" value="1"/>
</dbReference>
<protein>
    <recommendedName>
        <fullName evidence="2">histidine kinase</fullName>
        <ecNumber evidence="2">2.7.13.3</ecNumber>
    </recommendedName>
</protein>
<dbReference type="InterPro" id="IPR003594">
    <property type="entry name" value="HATPase_dom"/>
</dbReference>
<dbReference type="InterPro" id="IPR019278">
    <property type="entry name" value="DICT_dom"/>
</dbReference>
<keyword evidence="6" id="KW-0902">Two-component regulatory system</keyword>
<evidence type="ECO:0000256" key="1">
    <source>
        <dbReference type="ARBA" id="ARBA00000085"/>
    </source>
</evidence>
<dbReference type="PRINTS" id="PR00344">
    <property type="entry name" value="BCTRLSENSOR"/>
</dbReference>
<evidence type="ECO:0000256" key="5">
    <source>
        <dbReference type="ARBA" id="ARBA00022777"/>
    </source>
</evidence>
<evidence type="ECO:0000256" key="4">
    <source>
        <dbReference type="ARBA" id="ARBA00022679"/>
    </source>
</evidence>
<sequence>MSNPNSVLTEVLKVLPQLRPQIYFKTSLTALSHAMEDQVLAGTEKPLVIACFQRERFYRQEAQRYRRIGLKSNQVYVLAAPDTNFKNASGIHETVAFDPNDGLSHEWHLVVVAQTYATCLVCREREAVANLPDIAEIDQARRFEGIWTFDRRVACEAAKVLLQRILEYRPELAEKIEQGRSLLSTTKTLVSYVNPDPFADRLVTYLQASQYKLIKTYRSLAEQEQRERSINLITTAIRRSLNPDEIFQVAAEEIGKALGVCRCLIYRCKASDRTATISHEFLSPGVESLAGQIWPLTENPLFQEVAATAEHIYIENAATDPRLAAEKTQGFIRRANIGSWLLVPVLYQNQLVGMVELHHCGQCSRDWSPHELALVEGITTQIGVALIQGEAFAHLESLNEQLEALDRTRSNLIAITGHELRTPLSTIQVCLESLASDPDMPPELRQVMLSTALDDADRMRKLVQDFLTLSRLESGRVEWHPEPMPLEECVYLSLSSITTRYPQNKRPEIILAVPPDLPLVRADGEWLVEVLTKLMDNACKFTPPNGKITVGAQQLDDQTLEVIVSDTGRGIARDRLEAVFDRFYQEEGALRRTAGGTGLGLAICRQIVTGWQGKIWATSSGLDRGSEFHFTIPLFTGKLDRPIKAAKQGTGNRKQGRE</sequence>
<evidence type="ECO:0000256" key="2">
    <source>
        <dbReference type="ARBA" id="ARBA00012438"/>
    </source>
</evidence>
<dbReference type="SMART" id="SM00065">
    <property type="entry name" value="GAF"/>
    <property type="match status" value="1"/>
</dbReference>
<dbReference type="GO" id="GO:0000155">
    <property type="term" value="F:phosphorelay sensor kinase activity"/>
    <property type="evidence" value="ECO:0007669"/>
    <property type="project" value="InterPro"/>
</dbReference>
<dbReference type="EC" id="2.7.13.3" evidence="2"/>
<dbReference type="InterPro" id="IPR029016">
    <property type="entry name" value="GAF-like_dom_sf"/>
</dbReference>
<dbReference type="InterPro" id="IPR004358">
    <property type="entry name" value="Sig_transdc_His_kin-like_C"/>
</dbReference>
<proteinExistence type="predicted"/>
<dbReference type="SUPFAM" id="SSF55781">
    <property type="entry name" value="GAF domain-like"/>
    <property type="match status" value="1"/>
</dbReference>
<comment type="catalytic activity">
    <reaction evidence="1">
        <text>ATP + protein L-histidine = ADP + protein N-phospho-L-histidine.</text>
        <dbReference type="EC" id="2.7.13.3"/>
    </reaction>
</comment>
<dbReference type="SMART" id="SM00387">
    <property type="entry name" value="HATPase_c"/>
    <property type="match status" value="1"/>
</dbReference>
<dbReference type="SMART" id="SM00388">
    <property type="entry name" value="HisKA"/>
    <property type="match status" value="1"/>
</dbReference>
<dbReference type="SUPFAM" id="SSF47384">
    <property type="entry name" value="Homodimeric domain of signal transducing histidine kinase"/>
    <property type="match status" value="1"/>
</dbReference>
<dbReference type="CDD" id="cd00082">
    <property type="entry name" value="HisKA"/>
    <property type="match status" value="1"/>
</dbReference>
<dbReference type="InterPro" id="IPR005467">
    <property type="entry name" value="His_kinase_dom"/>
</dbReference>
<dbReference type="InterPro" id="IPR033415">
    <property type="entry name" value="CHASE6_C"/>
</dbReference>
<dbReference type="Gene3D" id="1.10.287.130">
    <property type="match status" value="1"/>
</dbReference>
<dbReference type="Pfam" id="PF17150">
    <property type="entry name" value="CHASE6_C"/>
    <property type="match status" value="1"/>
</dbReference>
<dbReference type="Pfam" id="PF02518">
    <property type="entry name" value="HATPase_c"/>
    <property type="match status" value="1"/>
</dbReference>
<evidence type="ECO:0000313" key="8">
    <source>
        <dbReference type="EMBL" id="XCM36613.1"/>
    </source>
</evidence>
<keyword evidence="4" id="KW-0808">Transferase</keyword>
<accession>A0AAU8JCY6</accession>
<dbReference type="Gene3D" id="3.30.450.40">
    <property type="match status" value="1"/>
</dbReference>
<dbReference type="InterPro" id="IPR036097">
    <property type="entry name" value="HisK_dim/P_sf"/>
</dbReference>
<name>A0AAU8JCY6_9CYAN</name>
<dbReference type="AlphaFoldDB" id="A0AAU8JCY6"/>
<dbReference type="Gene3D" id="3.30.565.10">
    <property type="entry name" value="Histidine kinase-like ATPase, C-terminal domain"/>
    <property type="match status" value="1"/>
</dbReference>
<feature type="domain" description="Histidine kinase" evidence="7">
    <location>
        <begin position="415"/>
        <end position="636"/>
    </location>
</feature>
<keyword evidence="5" id="KW-0418">Kinase</keyword>
<dbReference type="SUPFAM" id="SSF55874">
    <property type="entry name" value="ATPase domain of HSP90 chaperone/DNA topoisomerase II/histidine kinase"/>
    <property type="match status" value="1"/>
</dbReference>
<evidence type="ECO:0000259" key="7">
    <source>
        <dbReference type="PROSITE" id="PS50109"/>
    </source>
</evidence>
<dbReference type="InterPro" id="IPR050736">
    <property type="entry name" value="Sensor_HK_Regulatory"/>
</dbReference>
<organism evidence="8">
    <name type="scientific">Planktothricoides raciborskii GIHE-MW2</name>
    <dbReference type="NCBI Taxonomy" id="2792601"/>
    <lineage>
        <taxon>Bacteria</taxon>
        <taxon>Bacillati</taxon>
        <taxon>Cyanobacteriota</taxon>
        <taxon>Cyanophyceae</taxon>
        <taxon>Oscillatoriophycideae</taxon>
        <taxon>Oscillatoriales</taxon>
        <taxon>Oscillatoriaceae</taxon>
        <taxon>Planktothricoides</taxon>
    </lineage>
</organism>
<evidence type="ECO:0000256" key="6">
    <source>
        <dbReference type="ARBA" id="ARBA00023012"/>
    </source>
</evidence>
<dbReference type="InterPro" id="IPR003661">
    <property type="entry name" value="HisK_dim/P_dom"/>
</dbReference>
<reference evidence="8" key="1">
    <citation type="submission" date="2024-07" db="EMBL/GenBank/DDBJ databases">
        <authorList>
            <person name="Kim Y.J."/>
            <person name="Jeong J.Y."/>
        </authorList>
    </citation>
    <scope>NUCLEOTIDE SEQUENCE</scope>
    <source>
        <strain evidence="8">GIHE-MW2</strain>
    </source>
</reference>
<gene>
    <name evidence="8" type="ORF">ABWT76_005386</name>
</gene>
<dbReference type="Pfam" id="PF01590">
    <property type="entry name" value="GAF"/>
    <property type="match status" value="1"/>
</dbReference>
<dbReference type="Pfam" id="PF00512">
    <property type="entry name" value="HisKA"/>
    <property type="match status" value="1"/>
</dbReference>
<keyword evidence="3" id="KW-0597">Phosphoprotein</keyword>
<dbReference type="PROSITE" id="PS50109">
    <property type="entry name" value="HIS_KIN"/>
    <property type="match status" value="1"/>
</dbReference>
<dbReference type="FunFam" id="3.30.565.10:FF:000006">
    <property type="entry name" value="Sensor histidine kinase WalK"/>
    <property type="match status" value="1"/>
</dbReference>
<dbReference type="Pfam" id="PF10069">
    <property type="entry name" value="DICT"/>
    <property type="match status" value="1"/>
</dbReference>
<dbReference type="InterPro" id="IPR036890">
    <property type="entry name" value="HATPase_C_sf"/>
</dbReference>
<dbReference type="RefSeq" id="WP_054466652.1">
    <property type="nucleotide sequence ID" value="NZ_CP159837.1"/>
</dbReference>